<keyword evidence="1" id="KW-1133">Transmembrane helix</keyword>
<gene>
    <name evidence="2" type="ORF">QE109_15795</name>
</gene>
<organism evidence="2 3">
    <name type="scientific">Fusibacter bizertensis</name>
    <dbReference type="NCBI Taxonomy" id="1488331"/>
    <lineage>
        <taxon>Bacteria</taxon>
        <taxon>Bacillati</taxon>
        <taxon>Bacillota</taxon>
        <taxon>Clostridia</taxon>
        <taxon>Eubacteriales</taxon>
        <taxon>Eubacteriales Family XII. Incertae Sedis</taxon>
        <taxon>Fusibacter</taxon>
    </lineage>
</organism>
<evidence type="ECO:0008006" key="4">
    <source>
        <dbReference type="Google" id="ProtNLM"/>
    </source>
</evidence>
<dbReference type="EMBL" id="JARYZI010000014">
    <property type="protein sequence ID" value="MDH8679623.1"/>
    <property type="molecule type" value="Genomic_DNA"/>
</dbReference>
<feature type="transmembrane region" description="Helical" evidence="1">
    <location>
        <begin position="69"/>
        <end position="90"/>
    </location>
</feature>
<keyword evidence="1" id="KW-0472">Membrane</keyword>
<keyword evidence="1" id="KW-0812">Transmembrane</keyword>
<protein>
    <recommendedName>
        <fullName evidence="4">Mpv17/PMP22 family protein</fullName>
    </recommendedName>
</protein>
<evidence type="ECO:0000313" key="2">
    <source>
        <dbReference type="EMBL" id="MDH8679623.1"/>
    </source>
</evidence>
<feature type="transmembrane region" description="Helical" evidence="1">
    <location>
        <begin position="7"/>
        <end position="28"/>
    </location>
</feature>
<sequence length="214" mass="23983">MKKGDFLWAAILLAFTAFVITPATHVVFVDFTGAHPYIGGFIKFGLLATMGEMLVVRISTREWKKAPGFLWRVAIWGFLGMVITLIFTIFSGGVMGALDKGLLLGKGNKFAFAFFTSFLMNCTFAPTMMAFHRFTDTYLDLKYGEKIAKPTIAQVVNKIDWKGFVSFVILITIPFFWIPAHTITFLLPPEYRVLVAAYLSMALGLLLTIAKRKK</sequence>
<feature type="transmembrane region" description="Helical" evidence="1">
    <location>
        <begin position="34"/>
        <end position="57"/>
    </location>
</feature>
<proteinExistence type="predicted"/>
<comment type="caution">
    <text evidence="2">The sequence shown here is derived from an EMBL/GenBank/DDBJ whole genome shotgun (WGS) entry which is preliminary data.</text>
</comment>
<evidence type="ECO:0000313" key="3">
    <source>
        <dbReference type="Proteomes" id="UP001158045"/>
    </source>
</evidence>
<dbReference type="RefSeq" id="WP_281095519.1">
    <property type="nucleotide sequence ID" value="NZ_JARYZI010000014.1"/>
</dbReference>
<evidence type="ECO:0000256" key="1">
    <source>
        <dbReference type="SAM" id="Phobius"/>
    </source>
</evidence>
<accession>A0ABT6NGQ7</accession>
<feature type="transmembrane region" description="Helical" evidence="1">
    <location>
        <begin position="193"/>
        <end position="210"/>
    </location>
</feature>
<feature type="transmembrane region" description="Helical" evidence="1">
    <location>
        <begin position="110"/>
        <end position="131"/>
    </location>
</feature>
<name>A0ABT6NGQ7_9FIRM</name>
<reference evidence="2 3" key="1">
    <citation type="submission" date="2023-04" db="EMBL/GenBank/DDBJ databases">
        <title>Fusibacter bizertensis strain WBS, isolated from littoral bottom sediments of the Arctic seas - biochemical and genomic analysis.</title>
        <authorList>
            <person name="Brioukhanov A.L."/>
        </authorList>
    </citation>
    <scope>NUCLEOTIDE SEQUENCE [LARGE SCALE GENOMIC DNA]</scope>
    <source>
        <strain evidence="2 3">WBS</strain>
    </source>
</reference>
<dbReference type="Proteomes" id="UP001158045">
    <property type="component" value="Unassembled WGS sequence"/>
</dbReference>
<keyword evidence="3" id="KW-1185">Reference proteome</keyword>
<feature type="transmembrane region" description="Helical" evidence="1">
    <location>
        <begin position="164"/>
        <end position="187"/>
    </location>
</feature>